<proteinExistence type="predicted"/>
<evidence type="ECO:0000313" key="1">
    <source>
        <dbReference type="EMBL" id="UOQ93333.1"/>
    </source>
</evidence>
<protein>
    <submittedName>
        <fullName evidence="1">Uncharacterized protein</fullName>
    </submittedName>
</protein>
<keyword evidence="2" id="KW-1185">Reference proteome</keyword>
<dbReference type="Proteomes" id="UP000831880">
    <property type="component" value="Chromosome"/>
</dbReference>
<accession>A0ABY4GZJ5</accession>
<name>A0ABY4GZJ5_9BACI</name>
<evidence type="ECO:0000313" key="2">
    <source>
        <dbReference type="Proteomes" id="UP000831880"/>
    </source>
</evidence>
<dbReference type="EMBL" id="CP095074">
    <property type="protein sequence ID" value="UOQ93333.1"/>
    <property type="molecule type" value="Genomic_DNA"/>
</dbReference>
<gene>
    <name evidence="1" type="ORF">MUO14_23655</name>
</gene>
<sequence length="133" mass="15105">MKKIIVGILAISSSFLIMFTFTTGAGLNKKVSAQNNNGFVESDIEYNKDIQDEVLQEVGYKLYKEGYSFGMEYEISPNKKVEIEINSVDKEATEKIKNEMKQIAMEVIKDTKYEPELFKINVTDNSNAERSGK</sequence>
<organism evidence="1 2">
    <name type="scientific">Halobacillus shinanisalinarum</name>
    <dbReference type="NCBI Taxonomy" id="2932258"/>
    <lineage>
        <taxon>Bacteria</taxon>
        <taxon>Bacillati</taxon>
        <taxon>Bacillota</taxon>
        <taxon>Bacilli</taxon>
        <taxon>Bacillales</taxon>
        <taxon>Bacillaceae</taxon>
        <taxon>Halobacillus</taxon>
    </lineage>
</organism>
<reference evidence="1 2" key="1">
    <citation type="submission" date="2022-04" db="EMBL/GenBank/DDBJ databases">
        <title>Halobacillus sp. isolated from saltern.</title>
        <authorList>
            <person name="Won M."/>
            <person name="Lee C.-M."/>
            <person name="Woen H.-Y."/>
            <person name="Kwon S.-W."/>
        </authorList>
    </citation>
    <scope>NUCLEOTIDE SEQUENCE [LARGE SCALE GENOMIC DNA]</scope>
    <source>
        <strain evidence="1 2">SSTM10-2</strain>
    </source>
</reference>
<dbReference type="RefSeq" id="WP_244752933.1">
    <property type="nucleotide sequence ID" value="NZ_CP095074.1"/>
</dbReference>